<feature type="domain" description="SGNH" evidence="10">
    <location>
        <begin position="444"/>
        <end position="673"/>
    </location>
</feature>
<organism evidence="11 12">
    <name type="scientific">Luteibacter flocculans</name>
    <dbReference type="NCBI Taxonomy" id="2780091"/>
    <lineage>
        <taxon>Bacteria</taxon>
        <taxon>Pseudomonadati</taxon>
        <taxon>Pseudomonadota</taxon>
        <taxon>Gammaproteobacteria</taxon>
        <taxon>Lysobacterales</taxon>
        <taxon>Rhodanobacteraceae</taxon>
        <taxon>Luteibacter</taxon>
    </lineage>
</organism>
<feature type="transmembrane region" description="Helical" evidence="8">
    <location>
        <begin position="38"/>
        <end position="59"/>
    </location>
</feature>
<dbReference type="RefSeq" id="WP_250338638.1">
    <property type="nucleotide sequence ID" value="NZ_CP063231.1"/>
</dbReference>
<dbReference type="PANTHER" id="PTHR23028">
    <property type="entry name" value="ACETYLTRANSFERASE"/>
    <property type="match status" value="1"/>
</dbReference>
<dbReference type="InterPro" id="IPR050879">
    <property type="entry name" value="Acyltransferase_3"/>
</dbReference>
<dbReference type="SUPFAM" id="SSF52266">
    <property type="entry name" value="SGNH hydrolase"/>
    <property type="match status" value="1"/>
</dbReference>
<protein>
    <submittedName>
        <fullName evidence="11">Acyltransferase</fullName>
    </submittedName>
</protein>
<feature type="transmembrane region" description="Helical" evidence="8">
    <location>
        <begin position="172"/>
        <end position="194"/>
    </location>
</feature>
<dbReference type="PANTHER" id="PTHR23028:SF53">
    <property type="entry name" value="ACYL_TRANSF_3 DOMAIN-CONTAINING PROTEIN"/>
    <property type="match status" value="1"/>
</dbReference>
<feature type="transmembrane region" description="Helical" evidence="8">
    <location>
        <begin position="365"/>
        <end position="385"/>
    </location>
</feature>
<keyword evidence="2" id="KW-1003">Cell membrane</keyword>
<sequence length="683" mass="74192">MTTPSSPVAYFPHVDVLRALAVLAVLTYHLDARALPGGFAGVDVFFVISGFVVCHSVLARASGSFKALAVAFVARRLRRIAPPLFVCLTVVSLASALWIPPSWLSDDIPRTGRYAFFGVGNVLLAKGDNGYFSPRAEFNPFTHTWSLGVEEQFYLLFPLLLWLWLLGGRARVLCLALLVATSAASFAFALSMHAKGRPEGYYLLATRFWELGVGVFLSLALRHEADVSTVGRFSGVTVRWGGSAVAFALLVWTFTWSGSTESAFHASVISAIATAILIAAFHQRAPSATDTLPVLVRPLIYLGRMSYSLYLWHWPVFVLFRWTVGLSGIGACVGAVGLSFALAWLSFRWVERPFRAGSFANERGVHAIAATFVMALTGATLVRGMELYRASFSFSTVSRHQDDWYPSKRQRLVNDRGCTVAPEYLGGDAGKHIVYRASCEGVARGPRVFAAGDSHARAYGPAFAAYALHTGAEVVVYTHAGCPLVSLQPWREAAETCRAQSNASLSSLEAGLGRGDVVFLPSLRLPRFVDQWATLPMADGQVASDRTADETRDEARAVIRRIRSTGAKVVLPLPTPILKAPPFRCVDWWTQSNEICAGGMGIDRDEFLALRAPVVQALKELAEGDDGVTLFDPGEALCPPAKECSAFLNGRPLFFDGDHLSAYGNEVLMPHFTAAMKRAVASE</sequence>
<dbReference type="InterPro" id="IPR043968">
    <property type="entry name" value="SGNH"/>
</dbReference>
<evidence type="ECO:0000259" key="9">
    <source>
        <dbReference type="Pfam" id="PF01757"/>
    </source>
</evidence>
<keyword evidence="5 8" id="KW-1133">Transmembrane helix</keyword>
<evidence type="ECO:0000256" key="5">
    <source>
        <dbReference type="ARBA" id="ARBA00022989"/>
    </source>
</evidence>
<evidence type="ECO:0000256" key="2">
    <source>
        <dbReference type="ARBA" id="ARBA00022475"/>
    </source>
</evidence>
<feature type="transmembrane region" description="Helical" evidence="8">
    <location>
        <begin position="294"/>
        <end position="313"/>
    </location>
</feature>
<name>A0ABY4T0J7_9GAMM</name>
<dbReference type="Pfam" id="PF19040">
    <property type="entry name" value="SGNH"/>
    <property type="match status" value="1"/>
</dbReference>
<keyword evidence="4 8" id="KW-0812">Transmembrane</keyword>
<evidence type="ECO:0000256" key="8">
    <source>
        <dbReference type="SAM" id="Phobius"/>
    </source>
</evidence>
<comment type="subcellular location">
    <subcellularLocation>
        <location evidence="1">Cell membrane</location>
        <topology evidence="1">Multi-pass membrane protein</topology>
    </subcellularLocation>
</comment>
<gene>
    <name evidence="11" type="ORF">IM816_14595</name>
</gene>
<evidence type="ECO:0000256" key="3">
    <source>
        <dbReference type="ARBA" id="ARBA00022679"/>
    </source>
</evidence>
<keyword evidence="12" id="KW-1185">Reference proteome</keyword>
<keyword evidence="3" id="KW-0808">Transferase</keyword>
<dbReference type="GO" id="GO:0016746">
    <property type="term" value="F:acyltransferase activity"/>
    <property type="evidence" value="ECO:0007669"/>
    <property type="project" value="UniProtKB-KW"/>
</dbReference>
<feature type="transmembrane region" description="Helical" evidence="8">
    <location>
        <begin position="319"/>
        <end position="345"/>
    </location>
</feature>
<feature type="transmembrane region" description="Helical" evidence="8">
    <location>
        <begin position="80"/>
        <end position="99"/>
    </location>
</feature>
<evidence type="ECO:0000256" key="7">
    <source>
        <dbReference type="ARBA" id="ARBA00023315"/>
    </source>
</evidence>
<feature type="transmembrane region" description="Helical" evidence="8">
    <location>
        <begin position="262"/>
        <end position="282"/>
    </location>
</feature>
<evidence type="ECO:0000256" key="6">
    <source>
        <dbReference type="ARBA" id="ARBA00023136"/>
    </source>
</evidence>
<dbReference type="InterPro" id="IPR036514">
    <property type="entry name" value="SGNH_hydro_sf"/>
</dbReference>
<evidence type="ECO:0000259" key="10">
    <source>
        <dbReference type="Pfam" id="PF19040"/>
    </source>
</evidence>
<evidence type="ECO:0000313" key="12">
    <source>
        <dbReference type="Proteomes" id="UP001056681"/>
    </source>
</evidence>
<feature type="domain" description="Acyltransferase 3" evidence="9">
    <location>
        <begin position="14"/>
        <end position="345"/>
    </location>
</feature>
<feature type="transmembrane region" description="Helical" evidence="8">
    <location>
        <begin position="200"/>
        <end position="221"/>
    </location>
</feature>
<dbReference type="Proteomes" id="UP001056681">
    <property type="component" value="Chromosome"/>
</dbReference>
<dbReference type="EMBL" id="CP063231">
    <property type="protein sequence ID" value="URL57829.1"/>
    <property type="molecule type" value="Genomic_DNA"/>
</dbReference>
<keyword evidence="7 11" id="KW-0012">Acyltransferase</keyword>
<keyword evidence="6 8" id="KW-0472">Membrane</keyword>
<evidence type="ECO:0000313" key="11">
    <source>
        <dbReference type="EMBL" id="URL57829.1"/>
    </source>
</evidence>
<dbReference type="Pfam" id="PF01757">
    <property type="entry name" value="Acyl_transf_3"/>
    <property type="match status" value="1"/>
</dbReference>
<evidence type="ECO:0000256" key="4">
    <source>
        <dbReference type="ARBA" id="ARBA00022692"/>
    </source>
</evidence>
<feature type="transmembrane region" description="Helical" evidence="8">
    <location>
        <begin position="233"/>
        <end position="256"/>
    </location>
</feature>
<proteinExistence type="predicted"/>
<dbReference type="InterPro" id="IPR002656">
    <property type="entry name" value="Acyl_transf_3_dom"/>
</dbReference>
<reference evidence="11" key="1">
    <citation type="submission" date="2020-10" db="EMBL/GenBank/DDBJ databases">
        <title>Whole-genome sequence of Luteibacter sp. EIF3.</title>
        <authorList>
            <person name="Friedrich I."/>
            <person name="Hertel R."/>
            <person name="Daniel R."/>
        </authorList>
    </citation>
    <scope>NUCLEOTIDE SEQUENCE</scope>
    <source>
        <strain evidence="11">EIF3</strain>
    </source>
</reference>
<accession>A0ABY4T0J7</accession>
<feature type="transmembrane region" description="Helical" evidence="8">
    <location>
        <begin position="145"/>
        <end position="165"/>
    </location>
</feature>
<dbReference type="Gene3D" id="3.40.50.1110">
    <property type="entry name" value="SGNH hydrolase"/>
    <property type="match status" value="1"/>
</dbReference>
<evidence type="ECO:0000256" key="1">
    <source>
        <dbReference type="ARBA" id="ARBA00004651"/>
    </source>
</evidence>